<dbReference type="PANTHER" id="PTHR43792:SF1">
    <property type="entry name" value="N-ACETYLTRANSFERASE DOMAIN-CONTAINING PROTEIN"/>
    <property type="match status" value="1"/>
</dbReference>
<proteinExistence type="predicted"/>
<organism evidence="2 3">
    <name type="scientific">Pseudoalteromonas denitrificans DSM 6059</name>
    <dbReference type="NCBI Taxonomy" id="1123010"/>
    <lineage>
        <taxon>Bacteria</taxon>
        <taxon>Pseudomonadati</taxon>
        <taxon>Pseudomonadota</taxon>
        <taxon>Gammaproteobacteria</taxon>
        <taxon>Alteromonadales</taxon>
        <taxon>Pseudoalteromonadaceae</taxon>
        <taxon>Pseudoalteromonas</taxon>
    </lineage>
</organism>
<name>A0A1I1MY66_9GAMM</name>
<feature type="domain" description="N-acetyltransferase" evidence="1">
    <location>
        <begin position="10"/>
        <end position="174"/>
    </location>
</feature>
<dbReference type="PROSITE" id="PS51186">
    <property type="entry name" value="GNAT"/>
    <property type="match status" value="1"/>
</dbReference>
<dbReference type="OrthoDB" id="9801656at2"/>
<accession>A0A1I1MY66</accession>
<dbReference type="PANTHER" id="PTHR43792">
    <property type="entry name" value="GNAT FAMILY, PUTATIVE (AFU_ORTHOLOGUE AFUA_3G00765)-RELATED-RELATED"/>
    <property type="match status" value="1"/>
</dbReference>
<evidence type="ECO:0000313" key="2">
    <source>
        <dbReference type="EMBL" id="SFC89852.1"/>
    </source>
</evidence>
<dbReference type="STRING" id="1123010.SAMN02745724_02851"/>
<gene>
    <name evidence="2" type="ORF">SAMN02745724_02851</name>
</gene>
<dbReference type="SUPFAM" id="SSF55729">
    <property type="entry name" value="Acyl-CoA N-acyltransferases (Nat)"/>
    <property type="match status" value="1"/>
</dbReference>
<dbReference type="InterPro" id="IPR000182">
    <property type="entry name" value="GNAT_dom"/>
</dbReference>
<dbReference type="Pfam" id="PF13302">
    <property type="entry name" value="Acetyltransf_3"/>
    <property type="match status" value="1"/>
</dbReference>
<dbReference type="EMBL" id="FOLO01000022">
    <property type="protein sequence ID" value="SFC89852.1"/>
    <property type="molecule type" value="Genomic_DNA"/>
</dbReference>
<dbReference type="RefSeq" id="WP_091985157.1">
    <property type="nucleotide sequence ID" value="NZ_FOLO01000022.1"/>
</dbReference>
<protein>
    <submittedName>
        <fullName evidence="2">Protein N-acetyltransferase, RimJ/RimL family</fullName>
    </submittedName>
</protein>
<sequence length="177" mass="20633">MTPKLNSKNYIIRAFKYSDLQTFADYRARPEVAQFQSWSSYVLEDAISLFENIDYKNFAVAGNWYQLAITDIQTDNILGDLAVYFIDDQQVEIGFTIAPEFQKQGIAFEAINCLLTYLFTELKIHRIIAITDANNTASYKLLEKIRFRKEAHFIQNVFFKGVWGDEFQYALLSTEFK</sequence>
<evidence type="ECO:0000313" key="3">
    <source>
        <dbReference type="Proteomes" id="UP000198862"/>
    </source>
</evidence>
<keyword evidence="3" id="KW-1185">Reference proteome</keyword>
<dbReference type="InterPro" id="IPR051531">
    <property type="entry name" value="N-acetyltransferase"/>
</dbReference>
<dbReference type="InterPro" id="IPR016181">
    <property type="entry name" value="Acyl_CoA_acyltransferase"/>
</dbReference>
<dbReference type="AlphaFoldDB" id="A0A1I1MY66"/>
<dbReference type="Proteomes" id="UP000198862">
    <property type="component" value="Unassembled WGS sequence"/>
</dbReference>
<reference evidence="2 3" key="1">
    <citation type="submission" date="2016-10" db="EMBL/GenBank/DDBJ databases">
        <authorList>
            <person name="de Groot N.N."/>
        </authorList>
    </citation>
    <scope>NUCLEOTIDE SEQUENCE [LARGE SCALE GENOMIC DNA]</scope>
    <source>
        <strain evidence="2 3">DSM 6059</strain>
    </source>
</reference>
<evidence type="ECO:0000259" key="1">
    <source>
        <dbReference type="PROSITE" id="PS51186"/>
    </source>
</evidence>
<dbReference type="Gene3D" id="3.40.630.30">
    <property type="match status" value="1"/>
</dbReference>
<keyword evidence="2" id="KW-0808">Transferase</keyword>
<dbReference type="GO" id="GO:0016747">
    <property type="term" value="F:acyltransferase activity, transferring groups other than amino-acyl groups"/>
    <property type="evidence" value="ECO:0007669"/>
    <property type="project" value="InterPro"/>
</dbReference>